<comment type="catalytic activity">
    <reaction evidence="8 9">
        <text>L-tyrosyl-[protein] + ATP = O-phospho-L-tyrosyl-[protein] + ADP + H(+)</text>
        <dbReference type="Rhea" id="RHEA:10596"/>
        <dbReference type="Rhea" id="RHEA-COMP:10136"/>
        <dbReference type="Rhea" id="RHEA-COMP:20101"/>
        <dbReference type="ChEBI" id="CHEBI:15378"/>
        <dbReference type="ChEBI" id="CHEBI:30616"/>
        <dbReference type="ChEBI" id="CHEBI:46858"/>
        <dbReference type="ChEBI" id="CHEBI:61978"/>
        <dbReference type="ChEBI" id="CHEBI:456216"/>
        <dbReference type="EC" id="2.7.10.2"/>
    </reaction>
</comment>
<dbReference type="PROSITE" id="PS00107">
    <property type="entry name" value="PROTEIN_KINASE_ATP"/>
    <property type="match status" value="1"/>
</dbReference>
<dbReference type="GO" id="GO:0016301">
    <property type="term" value="F:kinase activity"/>
    <property type="evidence" value="ECO:0007669"/>
    <property type="project" value="UniProtKB-KW"/>
</dbReference>
<dbReference type="Gene3D" id="3.30.200.20">
    <property type="entry name" value="Phosphorylase Kinase, domain 1"/>
    <property type="match status" value="1"/>
</dbReference>
<evidence type="ECO:0000259" key="15">
    <source>
        <dbReference type="PROSITE" id="PS51741"/>
    </source>
</evidence>
<dbReference type="PIRSF" id="PIRSF000632">
    <property type="entry name" value="TyrPK_fps"/>
    <property type="match status" value="1"/>
</dbReference>
<dbReference type="SMART" id="SM00252">
    <property type="entry name" value="SH2"/>
    <property type="match status" value="1"/>
</dbReference>
<dbReference type="InterPro" id="IPR016250">
    <property type="entry name" value="Tyr-prot_kinase_Fes/Fps"/>
</dbReference>
<dbReference type="InterPro" id="IPR017441">
    <property type="entry name" value="Protein_kinase_ATP_BS"/>
</dbReference>
<dbReference type="InterPro" id="IPR027267">
    <property type="entry name" value="AH/BAR_dom_sf"/>
</dbReference>
<dbReference type="CDD" id="cd10361">
    <property type="entry name" value="SH2_Fps_family"/>
    <property type="match status" value="1"/>
</dbReference>
<dbReference type="InterPro" id="IPR001060">
    <property type="entry name" value="FCH_dom"/>
</dbReference>
<feature type="domain" description="F-BAR" evidence="15">
    <location>
        <begin position="9"/>
        <end position="272"/>
    </location>
</feature>
<dbReference type="PROSITE" id="PS51741">
    <property type="entry name" value="F_BAR"/>
    <property type="match status" value="1"/>
</dbReference>
<feature type="domain" description="SH2" evidence="13">
    <location>
        <begin position="493"/>
        <end position="584"/>
    </location>
</feature>
<dbReference type="PROSITE" id="PS50011">
    <property type="entry name" value="PROTEIN_KINASE_DOM"/>
    <property type="match status" value="1"/>
</dbReference>
<dbReference type="SMART" id="SM00219">
    <property type="entry name" value="TyrKc"/>
    <property type="match status" value="1"/>
</dbReference>
<dbReference type="InterPro" id="IPR035849">
    <property type="entry name" value="Fes/Fps/Fer_SH2"/>
</dbReference>
<dbReference type="GeneID" id="107069741"/>
<dbReference type="Pfam" id="PF00017">
    <property type="entry name" value="SH2"/>
    <property type="match status" value="1"/>
</dbReference>
<evidence type="ECO:0000256" key="4">
    <source>
        <dbReference type="ARBA" id="ARBA00022777"/>
    </source>
</evidence>
<dbReference type="InterPro" id="IPR050198">
    <property type="entry name" value="Non-receptor_tyrosine_kinases"/>
</dbReference>
<reference evidence="17" key="1">
    <citation type="submission" date="2025-08" db="UniProtKB">
        <authorList>
            <consortium name="RefSeq"/>
        </authorList>
    </citation>
    <scope>IDENTIFICATION</scope>
    <source>
        <tissue evidence="17">Whole body</tissue>
    </source>
</reference>
<keyword evidence="3 9" id="KW-0547">Nucleotide-binding</keyword>
<evidence type="ECO:0000313" key="16">
    <source>
        <dbReference type="Proteomes" id="UP000694924"/>
    </source>
</evidence>
<feature type="domain" description="Protein kinase" evidence="14">
    <location>
        <begin position="596"/>
        <end position="855"/>
    </location>
</feature>
<dbReference type="InterPro" id="IPR031160">
    <property type="entry name" value="F_BAR_dom"/>
</dbReference>
<comment type="similarity">
    <text evidence="9">Belongs to the protein kinase superfamily. Tyr protein kinase family. Fes/fps subfamily.</text>
</comment>
<dbReference type="InterPro" id="IPR000719">
    <property type="entry name" value="Prot_kinase_dom"/>
</dbReference>
<organism evidence="16 17">
    <name type="scientific">Polistes dominula</name>
    <name type="common">European paper wasp</name>
    <name type="synonym">Vespa dominula</name>
    <dbReference type="NCBI Taxonomy" id="743375"/>
    <lineage>
        <taxon>Eukaryota</taxon>
        <taxon>Metazoa</taxon>
        <taxon>Ecdysozoa</taxon>
        <taxon>Arthropoda</taxon>
        <taxon>Hexapoda</taxon>
        <taxon>Insecta</taxon>
        <taxon>Pterygota</taxon>
        <taxon>Neoptera</taxon>
        <taxon>Endopterygota</taxon>
        <taxon>Hymenoptera</taxon>
        <taxon>Apocrita</taxon>
        <taxon>Aculeata</taxon>
        <taxon>Vespoidea</taxon>
        <taxon>Vespidae</taxon>
        <taxon>Polistinae</taxon>
        <taxon>Polistini</taxon>
        <taxon>Polistes</taxon>
    </lineage>
</organism>
<dbReference type="PROSITE" id="PS50001">
    <property type="entry name" value="SH2"/>
    <property type="match status" value="1"/>
</dbReference>
<name>A0ABM1IRE3_POLDO</name>
<dbReference type="SUPFAM" id="SSF56112">
    <property type="entry name" value="Protein kinase-like (PK-like)"/>
    <property type="match status" value="1"/>
</dbReference>
<dbReference type="Gene3D" id="1.20.1270.60">
    <property type="entry name" value="Arfaptin homology (AH) domain/BAR domain"/>
    <property type="match status" value="1"/>
</dbReference>
<dbReference type="InterPro" id="IPR036860">
    <property type="entry name" value="SH2_dom_sf"/>
</dbReference>
<evidence type="ECO:0000256" key="10">
    <source>
        <dbReference type="PROSITE-ProRule" id="PRU00191"/>
    </source>
</evidence>
<feature type="binding site" evidence="12">
    <location>
        <position position="625"/>
    </location>
    <ligand>
        <name>ATP</name>
        <dbReference type="ChEBI" id="CHEBI:30616"/>
    </ligand>
</feature>
<dbReference type="Proteomes" id="UP000694924">
    <property type="component" value="Unplaced"/>
</dbReference>
<evidence type="ECO:0000256" key="7">
    <source>
        <dbReference type="ARBA" id="ARBA00023137"/>
    </source>
</evidence>
<dbReference type="CDD" id="cd05041">
    <property type="entry name" value="PTKc_Fes_like"/>
    <property type="match status" value="1"/>
</dbReference>
<dbReference type="InterPro" id="IPR011009">
    <property type="entry name" value="Kinase-like_dom_sf"/>
</dbReference>
<evidence type="ECO:0000256" key="9">
    <source>
        <dbReference type="PIRNR" id="PIRNR000632"/>
    </source>
</evidence>
<evidence type="ECO:0000259" key="14">
    <source>
        <dbReference type="PROSITE" id="PS50011"/>
    </source>
</evidence>
<dbReference type="Pfam" id="PF07714">
    <property type="entry name" value="PK_Tyr_Ser-Thr"/>
    <property type="match status" value="1"/>
</dbReference>
<evidence type="ECO:0000256" key="8">
    <source>
        <dbReference type="ARBA" id="ARBA00051245"/>
    </source>
</evidence>
<keyword evidence="1" id="KW-0597">Phosphoprotein</keyword>
<dbReference type="Pfam" id="PF00611">
    <property type="entry name" value="FCH"/>
    <property type="match status" value="1"/>
</dbReference>
<dbReference type="InterPro" id="IPR000980">
    <property type="entry name" value="SH2"/>
</dbReference>
<dbReference type="RefSeq" id="XP_015182780.1">
    <property type="nucleotide sequence ID" value="XM_015327294.1"/>
</dbReference>
<keyword evidence="6 11" id="KW-0175">Coiled coil</keyword>
<proteinExistence type="inferred from homology"/>
<dbReference type="PANTHER" id="PTHR24418">
    <property type="entry name" value="TYROSINE-PROTEIN KINASE"/>
    <property type="match status" value="1"/>
</dbReference>
<evidence type="ECO:0000256" key="1">
    <source>
        <dbReference type="ARBA" id="ARBA00022553"/>
    </source>
</evidence>
<accession>A0ABM1IRE3</accession>
<sequence length="855" mass="98702">MVWLSDKEMGFSTSLQGQASQEALLTRQDAEIKLLETMRRCLTTKVKSDREYAATITSLTLQGKKIERSEDLVGSLIAQSWKDIMESIDQTAKLIKQQADSIENIVIEHISVLYSERRRARKVFQEEQTWLNNQFQQLTDDVARKKMEYQKNLEMYKFNRSRFEEHYIKSGRGGRKLDDVREKYQKACRKLHLTHNEYVLLLGAVTECEHDLRTCYLPSLLRRQQAIHQEFITSWKDILHDIVKYSDFTTDKFLEIHSRMQKAVDTVKPIEEYRDFIGKHKTRAVSPIRFTFDENLVDDTSGKLLPNKLTVDNLTIDWLRSRLNELEISLKATQQNRQNPQFSPGYNSDSKISALDYSTEREELRLRCQEKKLQRQVDDIRAALNELGCEELPSGCDLSMEGSYNDPPTINKKSTVADNGLFTLRRNQRFLTIIKSPFKSLPAISDSKNGLIRASSEGVTTKADSVPPVVPLRYVSHLTNNQKGNGDLIEEEWFHGVLPREEVVRLLVNKGDFLVRETTRNDECQIVLSVCWDGHKHFIVQTTPEGHYRFEGPTFPSIQELIRHQWMSSSPVTSRSGAILKTPIFRERWELNNDDVTLIEKIGRGNFGDVYKAQLKKCKTDVAVKTCKGTLPEEQKRKFLQEGRILKQYDHPNIVKLIGICVQKQPIMIVMELVAGGSLLTYLRKNASTITQREQLRMCKDAAAGMSYLESKYCIHRDLAARNCLVGYESIVKISDFGMSREEQEYVVSDGMKQIPIKWTAPEALNFGKYTSLCDVWSYGVLMWEIFSKGGNPYSGMSNSQAREKIDAGYRMPSPENAPDEIYRLMLRCWEYEPEKRPHFDQIYTVIETLSQAYL</sequence>
<keyword evidence="5 9" id="KW-0067">ATP-binding</keyword>
<keyword evidence="4 9" id="KW-0418">Kinase</keyword>
<evidence type="ECO:0000256" key="12">
    <source>
        <dbReference type="PROSITE-ProRule" id="PRU10141"/>
    </source>
</evidence>
<evidence type="ECO:0000256" key="11">
    <source>
        <dbReference type="PROSITE-ProRule" id="PRU01077"/>
    </source>
</evidence>
<dbReference type="InterPro" id="IPR001245">
    <property type="entry name" value="Ser-Thr/Tyr_kinase_cat_dom"/>
</dbReference>
<keyword evidence="7 9" id="KW-0829">Tyrosine-protein kinase</keyword>
<keyword evidence="10" id="KW-0727">SH2 domain</keyword>
<dbReference type="EC" id="2.7.10.2" evidence="9"/>
<evidence type="ECO:0000256" key="3">
    <source>
        <dbReference type="ARBA" id="ARBA00022741"/>
    </source>
</evidence>
<evidence type="ECO:0000313" key="17">
    <source>
        <dbReference type="RefSeq" id="XP_015182780.1"/>
    </source>
</evidence>
<gene>
    <name evidence="17" type="primary">LOC107069741</name>
</gene>
<evidence type="ECO:0000259" key="13">
    <source>
        <dbReference type="PROSITE" id="PS50001"/>
    </source>
</evidence>
<keyword evidence="2 9" id="KW-0808">Transferase</keyword>
<dbReference type="PRINTS" id="PR00109">
    <property type="entry name" value="TYRKINASE"/>
</dbReference>
<dbReference type="SUPFAM" id="SSF103657">
    <property type="entry name" value="BAR/IMD domain-like"/>
    <property type="match status" value="1"/>
</dbReference>
<dbReference type="PROSITE" id="PS00109">
    <property type="entry name" value="PROTEIN_KINASE_TYR"/>
    <property type="match status" value="1"/>
</dbReference>
<keyword evidence="16" id="KW-1185">Reference proteome</keyword>
<dbReference type="SUPFAM" id="SSF55550">
    <property type="entry name" value="SH2 domain"/>
    <property type="match status" value="1"/>
</dbReference>
<dbReference type="SMART" id="SM00055">
    <property type="entry name" value="FCH"/>
    <property type="match status" value="1"/>
</dbReference>
<dbReference type="Gene3D" id="3.30.505.10">
    <property type="entry name" value="SH2 domain"/>
    <property type="match status" value="1"/>
</dbReference>
<dbReference type="CDD" id="cd07657">
    <property type="entry name" value="F-BAR_Fes_Fer"/>
    <property type="match status" value="1"/>
</dbReference>
<protein>
    <recommendedName>
        <fullName evidence="9">Tyrosine-protein kinase</fullName>
        <ecNumber evidence="9">2.7.10.2</ecNumber>
    </recommendedName>
</protein>
<evidence type="ECO:0000256" key="6">
    <source>
        <dbReference type="ARBA" id="ARBA00023054"/>
    </source>
</evidence>
<dbReference type="InterPro" id="IPR008266">
    <property type="entry name" value="Tyr_kinase_AS"/>
</dbReference>
<evidence type="ECO:0000256" key="2">
    <source>
        <dbReference type="ARBA" id="ARBA00022679"/>
    </source>
</evidence>
<dbReference type="InterPro" id="IPR020635">
    <property type="entry name" value="Tyr_kinase_cat_dom"/>
</dbReference>
<evidence type="ECO:0000256" key="5">
    <source>
        <dbReference type="ARBA" id="ARBA00022840"/>
    </source>
</evidence>
<dbReference type="Gene3D" id="1.10.510.10">
    <property type="entry name" value="Transferase(Phosphotransferase) domain 1"/>
    <property type="match status" value="1"/>
</dbReference>